<feature type="region of interest" description="Disordered" evidence="1">
    <location>
        <begin position="910"/>
        <end position="935"/>
    </location>
</feature>
<feature type="region of interest" description="Disordered" evidence="1">
    <location>
        <begin position="713"/>
        <end position="840"/>
    </location>
</feature>
<dbReference type="OMA" id="HLNPNAH"/>
<feature type="compositionally biased region" description="Low complexity" evidence="1">
    <location>
        <begin position="65"/>
        <end position="77"/>
    </location>
</feature>
<dbReference type="RefSeq" id="XP_001828450.2">
    <property type="nucleotide sequence ID" value="XM_001828398.2"/>
</dbReference>
<comment type="caution">
    <text evidence="2">The sequence shown here is derived from an EMBL/GenBank/DDBJ whole genome shotgun (WGS) entry which is preliminary data.</text>
</comment>
<feature type="compositionally biased region" description="Polar residues" evidence="1">
    <location>
        <begin position="1323"/>
        <end position="1335"/>
    </location>
</feature>
<feature type="compositionally biased region" description="Basic and acidic residues" evidence="1">
    <location>
        <begin position="280"/>
        <end position="308"/>
    </location>
</feature>
<feature type="compositionally biased region" description="Basic and acidic residues" evidence="1">
    <location>
        <begin position="530"/>
        <end position="585"/>
    </location>
</feature>
<dbReference type="KEGG" id="cci:CC1G_04421"/>
<feature type="region of interest" description="Disordered" evidence="1">
    <location>
        <begin position="280"/>
        <end position="664"/>
    </location>
</feature>
<evidence type="ECO:0000256" key="1">
    <source>
        <dbReference type="SAM" id="MobiDB-lite"/>
    </source>
</evidence>
<dbReference type="EMBL" id="AACS02000001">
    <property type="protein sequence ID" value="EAU93442.2"/>
    <property type="molecule type" value="Genomic_DNA"/>
</dbReference>
<feature type="compositionally biased region" description="Low complexity" evidence="1">
    <location>
        <begin position="1156"/>
        <end position="1186"/>
    </location>
</feature>
<reference evidence="2 3" key="1">
    <citation type="journal article" date="2010" name="Proc. Natl. Acad. Sci. U.S.A.">
        <title>Insights into evolution of multicellular fungi from the assembled chromosomes of the mushroom Coprinopsis cinerea (Coprinus cinereus).</title>
        <authorList>
            <person name="Stajich J.E."/>
            <person name="Wilke S.K."/>
            <person name="Ahren D."/>
            <person name="Au C.H."/>
            <person name="Birren B.W."/>
            <person name="Borodovsky M."/>
            <person name="Burns C."/>
            <person name="Canback B."/>
            <person name="Casselton L.A."/>
            <person name="Cheng C.K."/>
            <person name="Deng J."/>
            <person name="Dietrich F.S."/>
            <person name="Fargo D.C."/>
            <person name="Farman M.L."/>
            <person name="Gathman A.C."/>
            <person name="Goldberg J."/>
            <person name="Guigo R."/>
            <person name="Hoegger P.J."/>
            <person name="Hooker J.B."/>
            <person name="Huggins A."/>
            <person name="James T.Y."/>
            <person name="Kamada T."/>
            <person name="Kilaru S."/>
            <person name="Kodira C."/>
            <person name="Kues U."/>
            <person name="Kupfer D."/>
            <person name="Kwan H.S."/>
            <person name="Lomsadze A."/>
            <person name="Li W."/>
            <person name="Lilly W.W."/>
            <person name="Ma L.J."/>
            <person name="Mackey A.J."/>
            <person name="Manning G."/>
            <person name="Martin F."/>
            <person name="Muraguchi H."/>
            <person name="Natvig D.O."/>
            <person name="Palmerini H."/>
            <person name="Ramesh M.A."/>
            <person name="Rehmeyer C.J."/>
            <person name="Roe B.A."/>
            <person name="Shenoy N."/>
            <person name="Stanke M."/>
            <person name="Ter-Hovhannisyan V."/>
            <person name="Tunlid A."/>
            <person name="Velagapudi R."/>
            <person name="Vision T.J."/>
            <person name="Zeng Q."/>
            <person name="Zolan M.E."/>
            <person name="Pukkila P.J."/>
        </authorList>
    </citation>
    <scope>NUCLEOTIDE SEQUENCE [LARGE SCALE GENOMIC DNA]</scope>
    <source>
        <strain evidence="3">Okayama-7 / 130 / ATCC MYA-4618 / FGSC 9003</strain>
    </source>
</reference>
<feature type="compositionally biased region" description="Low complexity" evidence="1">
    <location>
        <begin position="95"/>
        <end position="114"/>
    </location>
</feature>
<evidence type="ECO:0000313" key="2">
    <source>
        <dbReference type="EMBL" id="EAU93442.2"/>
    </source>
</evidence>
<feature type="compositionally biased region" description="Polar residues" evidence="1">
    <location>
        <begin position="622"/>
        <end position="654"/>
    </location>
</feature>
<feature type="region of interest" description="Disordered" evidence="1">
    <location>
        <begin position="1"/>
        <end position="82"/>
    </location>
</feature>
<feature type="compositionally biased region" description="Polar residues" evidence="1">
    <location>
        <begin position="1197"/>
        <end position="1212"/>
    </location>
</feature>
<evidence type="ECO:0000313" key="3">
    <source>
        <dbReference type="Proteomes" id="UP000001861"/>
    </source>
</evidence>
<dbReference type="HOGENOM" id="CLU_003718_0_0_1"/>
<dbReference type="Proteomes" id="UP000001861">
    <property type="component" value="Unassembled WGS sequence"/>
</dbReference>
<feature type="compositionally biased region" description="Polar residues" evidence="1">
    <location>
        <begin position="490"/>
        <end position="504"/>
    </location>
</feature>
<feature type="compositionally biased region" description="Polar residues" evidence="1">
    <location>
        <begin position="1064"/>
        <end position="1073"/>
    </location>
</feature>
<feature type="compositionally biased region" description="Low complexity" evidence="1">
    <location>
        <begin position="1084"/>
        <end position="1098"/>
    </location>
</feature>
<feature type="region of interest" description="Disordered" evidence="1">
    <location>
        <begin position="94"/>
        <end position="245"/>
    </location>
</feature>
<sequence>MAALERESSSLSELTRQNESGGLEDGAAAQESVKEGSAEQSASSNESQPQPQTRPSLVPLGSNQSSTSTSTSTTPTTAPKKFNSVSISRKFLENAQAATSSSASTASTAKTSAAVVRPPAQPTQSQSRLVAAKLTATPFSSSPAGWPRPSSVAPTASPGNTSAASTPPLSNSKAASPAPQKPKDATTKPAWNTNVTPVVRPDIRQDDFPTAAEAVKGTVKPKPEEAKPVEPIKPSISSRVEDADTFRGVHLDPNAHHWDEMEEDDDDFLGGVVEFGDGRQYKVETVEEPKEETNHVQDRFADDFDRSWPKSRASPASSTRDIPAPPSAHDASRSPAFSTTGLHSSPRDGPRQLFNERSNRLEPYNHSRGPMSRHRDFGEPVRVLHKPPSEGPRSRRFSGASNGSSSALPPPSPREFGRRDGPPPSPRMHRDFGHAMGPTRSFGGRERDGRGSMGPPPVPAHAIKAAQAAGRPLPPHLTQGEPLSKPTLAPVNTRSPSIPSQSPRANLAPLSAVSQQDPITPLLPPGTDVDEVRKELMKTAAERAKQRREQEEAEREAQKERARRKALEIEEKMKAAELEKAKQAEAAKPPVPPAPAPSKASTVNAIIEDAIKSVPPFVAKPRSTSGPSSAPGKTSSLFGSRASTTSSEEPSNWRATAKPVSPIVPPATAQIRKSSSGFVASTTVALDAAVDGVREDLEVVDFADMAKLVNGAPAALPSAEVPSSQPSTRPPRPVASDFFEDKARPAEVPKPEESTWRRKPVSVPSKEAEKDAKESSPPSSKVPAPIAPPADQQPAPNTTKETISHPELPNGRHPVNLPSPAHPHVPRSPRNQTFNKDAGISSLDDAMSRIKGAISNMKANEGAKEDGSQFPARSGFKSSFRERWVPPALRPKTVGFIDEEHHEVFNVTAEEPPHSPLLDSSPKVALPSTSQRRDPISKRQLHLFHKPPFAARFELLSFVPPVEGMSKRDFSVNTVLFKKPVFFRGQIKYRVSIPRTRGPRFGGGPGKLTGTFGKPTVADEAKTWRKPASSQPQQQGTVTNATQSPIDTGLQTMSRSPPPDISAPGQSETNLPKTPTAPTPKVEAQPPAARPRAPKMPAGSAVAFRRDSRIDVVDDQSLKTSVNFIVSDELEESVDSAKEQSPKTQNPEPSKSTSEAPAATGSADASATPAQLAPQPSQSSVSAADAKFSDNSAERVISSSHQPSPWARSSISLPMKEPTSRGPDPEHLKALWSQPTEKPDQIRPVNSLEGIADDLSSIPFTYPQAKSEDGATPPPNAQPPSRMSLHEVTRAFQQVPQSSNAAPVPPRPAISPPSTNAPVARPTPSNTSGANTTPATPACSYAPIPNHARPSYASYPSPLMSHSPAPGMMYAAHPHPMAGSPVPTRMPVNAHTPLYGQSMWMPGPPGRPSPYPAQMMTYGTPPGAI</sequence>
<feature type="compositionally biased region" description="Polar residues" evidence="1">
    <location>
        <begin position="152"/>
        <end position="174"/>
    </location>
</feature>
<feature type="compositionally biased region" description="Basic and acidic residues" evidence="1">
    <location>
        <begin position="739"/>
        <end position="756"/>
    </location>
</feature>
<name>A8N0K0_COPC7</name>
<keyword evidence="3" id="KW-1185">Reference proteome</keyword>
<dbReference type="GeneID" id="6004873"/>
<feature type="compositionally biased region" description="Polar residues" evidence="1">
    <location>
        <begin position="1291"/>
        <end position="1300"/>
    </location>
</feature>
<accession>A8N0K0</accession>
<feature type="region of interest" description="Disordered" evidence="1">
    <location>
        <begin position="1020"/>
        <end position="1342"/>
    </location>
</feature>
<dbReference type="VEuPathDB" id="FungiDB:CC1G_04421"/>
<dbReference type="InParanoid" id="A8N0K0"/>
<protein>
    <submittedName>
        <fullName evidence="2">Uncharacterized protein</fullName>
    </submittedName>
</protein>
<feature type="compositionally biased region" description="Low complexity" evidence="1">
    <location>
        <begin position="38"/>
        <end position="51"/>
    </location>
</feature>
<gene>
    <name evidence="2" type="ORF">CC1G_04421</name>
</gene>
<dbReference type="OrthoDB" id="2504896at2759"/>
<feature type="compositionally biased region" description="Polar residues" evidence="1">
    <location>
        <begin position="1142"/>
        <end position="1155"/>
    </location>
</feature>
<proteinExistence type="predicted"/>
<dbReference type="STRING" id="240176.A8N0K0"/>
<organism evidence="2 3">
    <name type="scientific">Coprinopsis cinerea (strain Okayama-7 / 130 / ATCC MYA-4618 / FGSC 9003)</name>
    <name type="common">Inky cap fungus</name>
    <name type="synonym">Hormographiella aspergillata</name>
    <dbReference type="NCBI Taxonomy" id="240176"/>
    <lineage>
        <taxon>Eukaryota</taxon>
        <taxon>Fungi</taxon>
        <taxon>Dikarya</taxon>
        <taxon>Basidiomycota</taxon>
        <taxon>Agaricomycotina</taxon>
        <taxon>Agaricomycetes</taxon>
        <taxon>Agaricomycetidae</taxon>
        <taxon>Agaricales</taxon>
        <taxon>Agaricineae</taxon>
        <taxon>Psathyrellaceae</taxon>
        <taxon>Coprinopsis</taxon>
    </lineage>
</organism>
<feature type="compositionally biased region" description="Polar residues" evidence="1">
    <location>
        <begin position="1028"/>
        <end position="1055"/>
    </location>
</feature>
<dbReference type="eggNOG" id="ENOG502S3G2">
    <property type="taxonomic scope" value="Eukaryota"/>
</dbReference>
<feature type="compositionally biased region" description="Basic and acidic residues" evidence="1">
    <location>
        <begin position="221"/>
        <end position="230"/>
    </location>
</feature>